<evidence type="ECO:0000256" key="1">
    <source>
        <dbReference type="ARBA" id="ARBA00022737"/>
    </source>
</evidence>
<dbReference type="GO" id="GO:0042302">
    <property type="term" value="F:structural constituent of cuticle"/>
    <property type="evidence" value="ECO:0007669"/>
    <property type="project" value="InterPro"/>
</dbReference>
<dbReference type="AlphaFoldDB" id="A0A1I7X9D8"/>
<keyword evidence="5" id="KW-1185">Reference proteome</keyword>
<feature type="transmembrane region" description="Helical" evidence="3">
    <location>
        <begin position="36"/>
        <end position="60"/>
    </location>
</feature>
<evidence type="ECO:0000313" key="6">
    <source>
        <dbReference type="WBParaSite" id="Hba_14045"/>
    </source>
</evidence>
<name>A0A1I7X9D8_HETBA</name>
<keyword evidence="1" id="KW-0677">Repeat</keyword>
<protein>
    <submittedName>
        <fullName evidence="6">Col_cuticle_N domain-containing protein</fullName>
    </submittedName>
</protein>
<accession>A0A1I7X9D8</accession>
<evidence type="ECO:0000256" key="3">
    <source>
        <dbReference type="SAM" id="Phobius"/>
    </source>
</evidence>
<dbReference type="WBParaSite" id="Hba_14045">
    <property type="protein sequence ID" value="Hba_14045"/>
    <property type="gene ID" value="Hba_14045"/>
</dbReference>
<evidence type="ECO:0000313" key="5">
    <source>
        <dbReference type="Proteomes" id="UP000095283"/>
    </source>
</evidence>
<evidence type="ECO:0000256" key="2">
    <source>
        <dbReference type="SAM" id="MobiDB-lite"/>
    </source>
</evidence>
<reference evidence="6" key="1">
    <citation type="submission" date="2016-11" db="UniProtKB">
        <authorList>
            <consortium name="WormBaseParasite"/>
        </authorList>
    </citation>
    <scope>IDENTIFICATION</scope>
</reference>
<organism evidence="5 6">
    <name type="scientific">Heterorhabditis bacteriophora</name>
    <name type="common">Entomopathogenic nematode worm</name>
    <dbReference type="NCBI Taxonomy" id="37862"/>
    <lineage>
        <taxon>Eukaryota</taxon>
        <taxon>Metazoa</taxon>
        <taxon>Ecdysozoa</taxon>
        <taxon>Nematoda</taxon>
        <taxon>Chromadorea</taxon>
        <taxon>Rhabditida</taxon>
        <taxon>Rhabditina</taxon>
        <taxon>Rhabditomorpha</taxon>
        <taxon>Strongyloidea</taxon>
        <taxon>Heterorhabditidae</taxon>
        <taxon>Heterorhabditis</taxon>
    </lineage>
</organism>
<feature type="domain" description="Nematode cuticle collagen N-terminal" evidence="4">
    <location>
        <begin position="40"/>
        <end position="82"/>
    </location>
</feature>
<keyword evidence="3" id="KW-0812">Transmembrane</keyword>
<dbReference type="Proteomes" id="UP000095283">
    <property type="component" value="Unplaced"/>
</dbReference>
<evidence type="ECO:0000259" key="4">
    <source>
        <dbReference type="Pfam" id="PF01484"/>
    </source>
</evidence>
<keyword evidence="3" id="KW-0472">Membrane</keyword>
<keyword evidence="3" id="KW-1133">Transmembrane helix</keyword>
<proteinExistence type="predicted"/>
<sequence length="125" mass="14317">MEGLSDCVLVRIKATQAPATIPTHVLRKISNPMTRFGLTSTAGASCMILLGTLFATGWIFKDISEFEDQFLKDLEEFKKLQNKTKHVWDELIEPDHSRRTRSAQSNKHSSRRRITSGARITRRRM</sequence>
<feature type="compositionally biased region" description="Basic residues" evidence="2">
    <location>
        <begin position="108"/>
        <end position="125"/>
    </location>
</feature>
<dbReference type="Pfam" id="PF01484">
    <property type="entry name" value="Col_cuticle_N"/>
    <property type="match status" value="1"/>
</dbReference>
<dbReference type="InterPro" id="IPR002486">
    <property type="entry name" value="Col_cuticle_N"/>
</dbReference>
<feature type="region of interest" description="Disordered" evidence="2">
    <location>
        <begin position="95"/>
        <end position="125"/>
    </location>
</feature>